<proteinExistence type="predicted"/>
<dbReference type="EMBL" id="CP031555">
    <property type="protein sequence ID" value="AXO15505.1"/>
    <property type="molecule type" value="Genomic_DNA"/>
</dbReference>
<dbReference type="RefSeq" id="WP_064790585.1">
    <property type="nucleotide sequence ID" value="NZ_CP031555.1"/>
</dbReference>
<organism evidence="2 3">
    <name type="scientific">Thalassospira indica</name>
    <dbReference type="NCBI Taxonomy" id="1891279"/>
    <lineage>
        <taxon>Bacteria</taxon>
        <taxon>Pseudomonadati</taxon>
        <taxon>Pseudomonadota</taxon>
        <taxon>Alphaproteobacteria</taxon>
        <taxon>Rhodospirillales</taxon>
        <taxon>Thalassospiraceae</taxon>
        <taxon>Thalassospira</taxon>
    </lineage>
</organism>
<protein>
    <submittedName>
        <fullName evidence="2">Cobalt transporter ApaG</fullName>
    </submittedName>
</protein>
<evidence type="ECO:0000313" key="2">
    <source>
        <dbReference type="EMBL" id="AXO15505.1"/>
    </source>
</evidence>
<name>A0ABM6Y0U8_9PROT</name>
<keyword evidence="3" id="KW-1185">Reference proteome</keyword>
<evidence type="ECO:0000313" key="3">
    <source>
        <dbReference type="Proteomes" id="UP000256971"/>
    </source>
</evidence>
<sequence length="102" mass="10810">MSNPNEVDEQITDSVTQTNTSVIANGPAMGAMQTYLSQAQAQGILFANMVNEQQQQAVASLATTMECAKATLSVQDNKPNFFTMASPASSPSKKPDVNNNPT</sequence>
<feature type="region of interest" description="Disordered" evidence="1">
    <location>
        <begin position="82"/>
        <end position="102"/>
    </location>
</feature>
<gene>
    <name evidence="2" type="ORF">DY252_15700</name>
</gene>
<dbReference type="Pfam" id="PF11747">
    <property type="entry name" value="RebB"/>
    <property type="match status" value="1"/>
</dbReference>
<dbReference type="InterPro" id="IPR021070">
    <property type="entry name" value="Killing_trait_RebB"/>
</dbReference>
<accession>A0ABM6Y0U8</accession>
<dbReference type="Proteomes" id="UP000256971">
    <property type="component" value="Chromosome"/>
</dbReference>
<evidence type="ECO:0000256" key="1">
    <source>
        <dbReference type="SAM" id="MobiDB-lite"/>
    </source>
</evidence>
<reference evidence="2 3" key="1">
    <citation type="submission" date="2018-08" db="EMBL/GenBank/DDBJ databases">
        <title>Complete genome sequence of type strain Thalassospira indica MCCC 1A01103T, isolated from isolated from deep seawater of the Indian Ocean.</title>
        <authorList>
            <person name="Liu Y."/>
        </authorList>
    </citation>
    <scope>NUCLEOTIDE SEQUENCE [LARGE SCALE GENOMIC DNA]</scope>
    <source>
        <strain evidence="2 3">PB8BT</strain>
    </source>
</reference>